<proteinExistence type="predicted"/>
<gene>
    <name evidence="3" type="primary">23</name>
    <name evidence="3" type="ORF">SEA_EMOTION_23</name>
</gene>
<sequence length="88" mass="8864">MNLSTREPLVIRGAIVAAVTALIHVLVVLGALPIDESAETAIAGAVDLIGTAVLVAWTRGKVTPVAAPVIPDPDPSAGAAESPRHLAK</sequence>
<accession>A0AA49IGI7</accession>
<evidence type="ECO:0000313" key="3">
    <source>
        <dbReference type="EMBL" id="WGH21372.1"/>
    </source>
</evidence>
<protein>
    <submittedName>
        <fullName evidence="3">Membrane protein</fullName>
    </submittedName>
</protein>
<organism evidence="3 4">
    <name type="scientific">Arthrobacter phage Emotion</name>
    <dbReference type="NCBI Taxonomy" id="3038361"/>
    <lineage>
        <taxon>Viruses</taxon>
        <taxon>Duplodnaviria</taxon>
        <taxon>Heunggongvirae</taxon>
        <taxon>Uroviricota</taxon>
        <taxon>Caudoviricetes</taxon>
        <taxon>Casidaviridae</taxon>
        <taxon>Emotionvirus</taxon>
        <taxon>Emotionvirus emotion</taxon>
    </lineage>
</organism>
<keyword evidence="2" id="KW-1133">Transmembrane helix</keyword>
<evidence type="ECO:0000256" key="2">
    <source>
        <dbReference type="SAM" id="Phobius"/>
    </source>
</evidence>
<feature type="transmembrane region" description="Helical" evidence="2">
    <location>
        <begin position="9"/>
        <end position="34"/>
    </location>
</feature>
<feature type="transmembrane region" description="Helical" evidence="2">
    <location>
        <begin position="40"/>
        <end position="57"/>
    </location>
</feature>
<dbReference type="Proteomes" id="UP001240749">
    <property type="component" value="Segment"/>
</dbReference>
<feature type="region of interest" description="Disordered" evidence="1">
    <location>
        <begin position="67"/>
        <end position="88"/>
    </location>
</feature>
<evidence type="ECO:0000313" key="4">
    <source>
        <dbReference type="Proteomes" id="UP001240749"/>
    </source>
</evidence>
<name>A0AA49IGI7_9CAUD</name>
<keyword evidence="2" id="KW-0472">Membrane</keyword>
<reference evidence="3" key="1">
    <citation type="submission" date="2023-03" db="EMBL/GenBank/DDBJ databases">
        <authorList>
            <person name="Barcik Weissman S.N."/>
            <person name="Chang S."/>
            <person name="Chen D.A."/>
            <person name="Chew B."/>
            <person name="De Jesus J.L."/>
            <person name="Han M.T."/>
            <person name="Hsu T.-Y."/>
            <person name="Rivera W."/>
            <person name="Vu T.L."/>
            <person name="Garza D.R."/>
            <person name="Stephenson J.C."/>
            <person name="Zorawik M."/>
            <person name="Reddi K."/>
            <person name="Freise A.C."/>
            <person name="Furlong K.P."/>
            <person name="Rudner A.D."/>
            <person name="Beyer A.R."/>
            <person name="Chong R.A."/>
            <person name="Edgington N.P."/>
            <person name="Garcia Costas A.M."/>
            <person name="Gibb B.P."/>
            <person name="Klyczek K.K."/>
            <person name="Swerdlow S.J."/>
            <person name="Russell D.A."/>
            <person name="Jacobs-Sera D."/>
            <person name="Hatfull G.F."/>
        </authorList>
    </citation>
    <scope>NUCLEOTIDE SEQUENCE</scope>
</reference>
<keyword evidence="4" id="KW-1185">Reference proteome</keyword>
<dbReference type="EMBL" id="OQ709216">
    <property type="protein sequence ID" value="WGH21372.1"/>
    <property type="molecule type" value="Genomic_DNA"/>
</dbReference>
<keyword evidence="2" id="KW-0812">Transmembrane</keyword>
<evidence type="ECO:0000256" key="1">
    <source>
        <dbReference type="SAM" id="MobiDB-lite"/>
    </source>
</evidence>